<proteinExistence type="inferred from homology"/>
<dbReference type="OrthoDB" id="6229420at2759"/>
<dbReference type="AlphaFoldDB" id="A0A7I5EEQ8"/>
<evidence type="ECO:0000313" key="9">
    <source>
        <dbReference type="Proteomes" id="UP000025227"/>
    </source>
</evidence>
<name>A0A7I5EEQ8_HAECO</name>
<accession>A0A7I5EEQ8</accession>
<keyword evidence="4 7" id="KW-1133">Transmembrane helix</keyword>
<keyword evidence="8" id="KW-0732">Signal</keyword>
<comment type="subcellular location">
    <subcellularLocation>
        <location evidence="1">Membrane</location>
        <topology evidence="1">Multi-pass membrane protein</topology>
    </subcellularLocation>
</comment>
<feature type="chain" id="PRO_5029859324" evidence="8">
    <location>
        <begin position="17"/>
        <end position="860"/>
    </location>
</feature>
<reference evidence="10" key="1">
    <citation type="submission" date="2020-12" db="UniProtKB">
        <authorList>
            <consortium name="WormBaseParasite"/>
        </authorList>
    </citation>
    <scope>IDENTIFICATION</scope>
    <source>
        <strain evidence="10">MHco3</strain>
    </source>
</reference>
<dbReference type="WBParaSite" id="HCON_00185090-00001">
    <property type="protein sequence ID" value="HCON_00185090-00001"/>
    <property type="gene ID" value="HCON_00185090"/>
</dbReference>
<feature type="transmembrane region" description="Helical" evidence="7">
    <location>
        <begin position="97"/>
        <end position="125"/>
    </location>
</feature>
<dbReference type="GO" id="GO:0016020">
    <property type="term" value="C:membrane"/>
    <property type="evidence" value="ECO:0007669"/>
    <property type="project" value="UniProtKB-SubCell"/>
</dbReference>
<comment type="similarity">
    <text evidence="2">Belongs to the prominin family.</text>
</comment>
<feature type="signal peptide" evidence="8">
    <location>
        <begin position="1"/>
        <end position="16"/>
    </location>
</feature>
<evidence type="ECO:0000256" key="2">
    <source>
        <dbReference type="ARBA" id="ARBA00006058"/>
    </source>
</evidence>
<protein>
    <submittedName>
        <fullName evidence="10">Prominin-like protein</fullName>
    </submittedName>
</protein>
<evidence type="ECO:0000256" key="3">
    <source>
        <dbReference type="ARBA" id="ARBA00022692"/>
    </source>
</evidence>
<evidence type="ECO:0000256" key="7">
    <source>
        <dbReference type="SAM" id="Phobius"/>
    </source>
</evidence>
<feature type="transmembrane region" description="Helical" evidence="7">
    <location>
        <begin position="468"/>
        <end position="494"/>
    </location>
</feature>
<dbReference type="Proteomes" id="UP000025227">
    <property type="component" value="Unplaced"/>
</dbReference>
<evidence type="ECO:0000256" key="4">
    <source>
        <dbReference type="ARBA" id="ARBA00022989"/>
    </source>
</evidence>
<evidence type="ECO:0000256" key="5">
    <source>
        <dbReference type="ARBA" id="ARBA00023136"/>
    </source>
</evidence>
<feature type="transmembrane region" description="Helical" evidence="7">
    <location>
        <begin position="424"/>
        <end position="447"/>
    </location>
</feature>
<keyword evidence="9" id="KW-1185">Reference proteome</keyword>
<keyword evidence="5 7" id="KW-0472">Membrane</keyword>
<keyword evidence="3 7" id="KW-0812">Transmembrane</keyword>
<dbReference type="Pfam" id="PF05478">
    <property type="entry name" value="Prominin"/>
    <property type="match status" value="1"/>
</dbReference>
<sequence>MLLPTVTLSLLALSSAMEFTPYRPSEQYKCGAFLQNRIEDKTLNYYYSSINHFISLLSNKFPHEELLNRQALMGDVNELRLSIETKYVDWWYWQRGWLLTAGVVVLLGFLLPFLYIFYRCCVCCCSSSSRKENTDSRFDGCKRNSLNAIMALLVLLDVFAAATLLITGQYAEYGLAELPNRLNYCIDDLNLYKRDTDARIRKLLIDDYQMLNRTVSSQLSFAGHEVVQGVKKLTGANTVDALMNISKSAVEIDQMLKDTRVEVKQIIEGYSKYDIEYGRMRSTLITELQECLQNEVESMKAICLKAEKTLETMAPQRLDIDLGIWSMVERTLDQIKNANIPQLLDTTVQKFSDIQEKIQTEIDKKIHISQMELKRIADGLFVAAENISTQIRQINFDVLYDVVTRTSDPKDSIAAKIVHYSRTFSLVITSIFMLIAFCFLLGLFYGVCGRRPTFYNDDCCVRSTGGRFYSCGIWLTIATFTALSVITAVLFFTVGNTSDIVCRTLRDPLSRNDIIKLGERYLEIMRSKDQSGDDLLSLMRDHSLADLIRACQRNETLYEIFQLDKKYQLTRLKSLEKEVYDKLERYLSITLTDLPTIGPLANIISNSDFERLQELAAELNNSEIRRFSLSEINSTLSNIEVQAKADAFESHIDRRAGLPKAVTSMLEQIKEVDTHSAKPLRIKITSLLKNLTRLNKRLEELEMPVSTLLSKLQHAQALLSEDLRGTMEKAAREQLNAILSNINQYVDHVKSQMQHEVSSCAPVRAIISSSTAALCDYTIDPLNGAWMSMLISLLCLVPILIFATALVKLYEKMHSFPKYVVETPPDHHQLSSFITDTYETRQKPGYTNYSYTDNYHRTFR</sequence>
<keyword evidence="6" id="KW-0325">Glycoprotein</keyword>
<feature type="transmembrane region" description="Helical" evidence="7">
    <location>
        <begin position="785"/>
        <end position="807"/>
    </location>
</feature>
<organism evidence="9 10">
    <name type="scientific">Haemonchus contortus</name>
    <name type="common">Barber pole worm</name>
    <dbReference type="NCBI Taxonomy" id="6289"/>
    <lineage>
        <taxon>Eukaryota</taxon>
        <taxon>Metazoa</taxon>
        <taxon>Ecdysozoa</taxon>
        <taxon>Nematoda</taxon>
        <taxon>Chromadorea</taxon>
        <taxon>Rhabditida</taxon>
        <taxon>Rhabditina</taxon>
        <taxon>Rhabditomorpha</taxon>
        <taxon>Strongyloidea</taxon>
        <taxon>Trichostrongylidae</taxon>
        <taxon>Haemonchus</taxon>
    </lineage>
</organism>
<evidence type="ECO:0000256" key="8">
    <source>
        <dbReference type="SAM" id="SignalP"/>
    </source>
</evidence>
<evidence type="ECO:0000313" key="10">
    <source>
        <dbReference type="WBParaSite" id="HCON_00185090-00001"/>
    </source>
</evidence>
<dbReference type="PANTHER" id="PTHR22730">
    <property type="entry name" value="PROMININ PROM PROTEIN"/>
    <property type="match status" value="1"/>
</dbReference>
<evidence type="ECO:0000256" key="6">
    <source>
        <dbReference type="ARBA" id="ARBA00023180"/>
    </source>
</evidence>
<evidence type="ECO:0000256" key="1">
    <source>
        <dbReference type="ARBA" id="ARBA00004141"/>
    </source>
</evidence>
<feature type="transmembrane region" description="Helical" evidence="7">
    <location>
        <begin position="146"/>
        <end position="166"/>
    </location>
</feature>
<dbReference type="OMA" id="CGNTKER"/>
<dbReference type="PANTHER" id="PTHR22730:SF1">
    <property type="entry name" value="PROMININ-LIKE PROTEIN"/>
    <property type="match status" value="1"/>
</dbReference>
<dbReference type="InterPro" id="IPR008795">
    <property type="entry name" value="Prominin"/>
</dbReference>